<keyword evidence="7" id="KW-0238">DNA-binding</keyword>
<feature type="domain" description="Topo IA-type catalytic" evidence="14">
    <location>
        <begin position="160"/>
        <end position="599"/>
    </location>
</feature>
<sequence length="724" mass="82533">MTTVILAEKPSQAKNYIESFNSYEKYDGYFKVEDPIFNDETFVTYCFGHLVTLAKPEYYNPDYAKSWNLKQLPIFPTAFHFEVAEGKHKQFNIVRELLNKANTIVIATDSDREGENIAWSILNQVHITNQQKNIKRLWINSLEKSVVLEGFRNLKDDEDYYNFFVEAQTRQLSDWLVGMNLTRLFTCALGQQGIRSTFSVGRVQTPTLNLVYERDLAIKNFKSVPYFELESEILTDSEKFVSKLTPSKQFENESSLITFIESNNAQKGLQGGYIQSVEKKRKNSASPRLFSLSSLQSEVNRRYKATASETLKAVQSLYEKKLLSYPRSDCNYITEAEFAYLKENIDNYAILFNKNVSLFTQMEPDKRYVNNKKVQEHYAIIPTRNIPTAEQIQSFNKLELQIYTLVVATTLAMFMEPYLYDETIIITKVGNLTFKASGQIPISKGWHEMIKVTENEKHLPEVIEGQVVKANLVSVKKKTSSPKPFTEGTLITAMKTAGKTLDDKEAQSILKDVEGIGTEATRANIIDELKKKEYLVISKNKLHVTPKGSILCQAAASSQTLVSASMTAEWEKKLKLIGHGEFEQRQFLANVKQFIQELVGDVPTKLKDNQNLVTQIKENSNNNNKVIGTCPLCKKGKIVYRENKKEPRRSFYGCDRYKEGCKFGFSQIIAGKKLTNNNAKELIEKGKTKKINGFKKKDGGSFAAALKLDLTADRNKVIFDFSKK</sequence>
<dbReference type="Gene3D" id="1.10.460.10">
    <property type="entry name" value="Topoisomerase I, domain 2"/>
    <property type="match status" value="1"/>
</dbReference>
<dbReference type="Gene3D" id="2.70.20.10">
    <property type="entry name" value="Topoisomerase I, domain 3"/>
    <property type="match status" value="1"/>
</dbReference>
<dbReference type="Gene3D" id="1.10.290.10">
    <property type="entry name" value="Topoisomerase I, domain 4"/>
    <property type="match status" value="1"/>
</dbReference>
<feature type="domain" description="Toprim" evidence="13">
    <location>
        <begin position="1"/>
        <end position="142"/>
    </location>
</feature>
<dbReference type="InterPro" id="IPR003602">
    <property type="entry name" value="Topo_IA_DNA-bd_dom"/>
</dbReference>
<proteinExistence type="inferred from homology"/>
<dbReference type="AlphaFoldDB" id="A0ABD6XFK9"/>
<dbReference type="PANTHER" id="PTHR11390:SF21">
    <property type="entry name" value="DNA TOPOISOMERASE 3-ALPHA"/>
    <property type="match status" value="1"/>
</dbReference>
<dbReference type="InterPro" id="IPR000380">
    <property type="entry name" value="Topo_IA"/>
</dbReference>
<dbReference type="CDD" id="cd03362">
    <property type="entry name" value="TOPRIM_TopoIA_TopoIII"/>
    <property type="match status" value="1"/>
</dbReference>
<evidence type="ECO:0000256" key="7">
    <source>
        <dbReference type="ARBA" id="ARBA00023125"/>
    </source>
</evidence>
<comment type="similarity">
    <text evidence="2">Belongs to the type IA topoisomerase family.</text>
</comment>
<reference evidence="15 16" key="1">
    <citation type="journal article" date="2018" name="Genome Announc.">
        <title>Fifty-Six Draft Genome Sequences of 10 Lactobacillus Species from 22 Commercial Dietary Supplements.</title>
        <authorList>
            <person name="Gangiredla J."/>
            <person name="Barnaba T.J."/>
            <person name="Mammel M.K."/>
            <person name="Lacher D.W."/>
            <person name="Elkins C.A."/>
            <person name="Lampel K.A."/>
            <person name="Whitehouse C.A."/>
            <person name="Tartera C."/>
        </authorList>
    </citation>
    <scope>NUCLEOTIDE SEQUENCE [LARGE SCALE GENOMIC DNA]</scope>
    <source>
        <strain evidence="15 16">DS11_12</strain>
    </source>
</reference>
<evidence type="ECO:0000256" key="5">
    <source>
        <dbReference type="ARBA" id="ARBA00022842"/>
    </source>
</evidence>
<organism evidence="15 16">
    <name type="scientific">Ligilactobacillus salivarius</name>
    <dbReference type="NCBI Taxonomy" id="1624"/>
    <lineage>
        <taxon>Bacteria</taxon>
        <taxon>Bacillati</taxon>
        <taxon>Bacillota</taxon>
        <taxon>Bacilli</taxon>
        <taxon>Lactobacillales</taxon>
        <taxon>Lactobacillaceae</taxon>
        <taxon>Ligilactobacillus</taxon>
    </lineage>
</organism>
<dbReference type="Pfam" id="PF13342">
    <property type="entry name" value="Toprim_Crpt"/>
    <property type="match status" value="1"/>
</dbReference>
<keyword evidence="6" id="KW-0799">Topoisomerase</keyword>
<comment type="caution">
    <text evidence="15">The sequence shown here is derived from an EMBL/GenBank/DDBJ whole genome shotgun (WGS) entry which is preliminary data.</text>
</comment>
<evidence type="ECO:0000313" key="16">
    <source>
        <dbReference type="Proteomes" id="UP000244552"/>
    </source>
</evidence>
<dbReference type="CDD" id="cd00186">
    <property type="entry name" value="TOP1Ac"/>
    <property type="match status" value="1"/>
</dbReference>
<dbReference type="RefSeq" id="WP_003699035.1">
    <property type="nucleotide sequence ID" value="NZ_CBCRTQ010000006.1"/>
</dbReference>
<comment type="catalytic activity">
    <reaction evidence="1">
        <text>ATP-independent breakage of single-stranded DNA, followed by passage and rejoining.</text>
        <dbReference type="EC" id="5.6.2.1"/>
    </reaction>
</comment>
<dbReference type="InterPro" id="IPR013824">
    <property type="entry name" value="Topo_IA_cen_sub1"/>
</dbReference>
<keyword evidence="4" id="KW-0479">Metal-binding</keyword>
<dbReference type="PANTHER" id="PTHR11390">
    <property type="entry name" value="PROKARYOTIC DNA TOPOISOMERASE"/>
    <property type="match status" value="1"/>
</dbReference>
<evidence type="ECO:0000259" key="13">
    <source>
        <dbReference type="PROSITE" id="PS50880"/>
    </source>
</evidence>
<dbReference type="PRINTS" id="PR00417">
    <property type="entry name" value="PRTPISMRASEI"/>
</dbReference>
<evidence type="ECO:0000256" key="10">
    <source>
        <dbReference type="ARBA" id="ARBA00031985"/>
    </source>
</evidence>
<evidence type="ECO:0000256" key="6">
    <source>
        <dbReference type="ARBA" id="ARBA00023029"/>
    </source>
</evidence>
<dbReference type="GO" id="GO:0003677">
    <property type="term" value="F:DNA binding"/>
    <property type="evidence" value="ECO:0007669"/>
    <property type="project" value="UniProtKB-KW"/>
</dbReference>
<dbReference type="NCBIfam" id="NF005829">
    <property type="entry name" value="PRK07726.1"/>
    <property type="match status" value="1"/>
</dbReference>
<evidence type="ECO:0000256" key="11">
    <source>
        <dbReference type="ARBA" id="ARBA00032235"/>
    </source>
</evidence>
<dbReference type="SMART" id="SM00437">
    <property type="entry name" value="TOP1Ac"/>
    <property type="match status" value="1"/>
</dbReference>
<dbReference type="PROSITE" id="PS52039">
    <property type="entry name" value="TOPO_IA_2"/>
    <property type="match status" value="1"/>
</dbReference>
<dbReference type="InterPro" id="IPR013826">
    <property type="entry name" value="Topo_IA_cen_sub3"/>
</dbReference>
<dbReference type="Proteomes" id="UP000244552">
    <property type="component" value="Unassembled WGS sequence"/>
</dbReference>
<dbReference type="EMBL" id="QAGV01000007">
    <property type="protein sequence ID" value="PTR95296.1"/>
    <property type="molecule type" value="Genomic_DNA"/>
</dbReference>
<dbReference type="InterPro" id="IPR025589">
    <property type="entry name" value="Toprim_C_rpt"/>
</dbReference>
<evidence type="ECO:0000256" key="9">
    <source>
        <dbReference type="ARBA" id="ARBA00030003"/>
    </source>
</evidence>
<dbReference type="NCBIfam" id="TIGR01056">
    <property type="entry name" value="topB"/>
    <property type="match status" value="1"/>
</dbReference>
<dbReference type="InterPro" id="IPR023406">
    <property type="entry name" value="Topo_IA_AS"/>
</dbReference>
<dbReference type="PROSITE" id="PS00396">
    <property type="entry name" value="TOPO_IA_1"/>
    <property type="match status" value="1"/>
</dbReference>
<dbReference type="SMART" id="SM00493">
    <property type="entry name" value="TOPRIM"/>
    <property type="match status" value="1"/>
</dbReference>
<dbReference type="SMART" id="SM00436">
    <property type="entry name" value="TOP1Bc"/>
    <property type="match status" value="1"/>
</dbReference>
<gene>
    <name evidence="15" type="ORF">DBP89_06660</name>
</gene>
<dbReference type="SUPFAM" id="SSF56712">
    <property type="entry name" value="Prokaryotic type I DNA topoisomerase"/>
    <property type="match status" value="1"/>
</dbReference>
<dbReference type="InterPro" id="IPR006171">
    <property type="entry name" value="TOPRIM_dom"/>
</dbReference>
<evidence type="ECO:0000256" key="2">
    <source>
        <dbReference type="ARBA" id="ARBA00009446"/>
    </source>
</evidence>
<evidence type="ECO:0000313" key="15">
    <source>
        <dbReference type="EMBL" id="PTR95296.1"/>
    </source>
</evidence>
<dbReference type="InterPro" id="IPR034144">
    <property type="entry name" value="TOPRIM_TopoIII"/>
</dbReference>
<dbReference type="EC" id="5.6.2.1" evidence="3"/>
<dbReference type="Gene3D" id="3.40.50.140">
    <property type="match status" value="1"/>
</dbReference>
<evidence type="ECO:0000256" key="4">
    <source>
        <dbReference type="ARBA" id="ARBA00022723"/>
    </source>
</evidence>
<dbReference type="Pfam" id="PF01751">
    <property type="entry name" value="Toprim"/>
    <property type="match status" value="1"/>
</dbReference>
<keyword evidence="5" id="KW-0460">Magnesium</keyword>
<dbReference type="PROSITE" id="PS50880">
    <property type="entry name" value="TOPRIM"/>
    <property type="match status" value="1"/>
</dbReference>
<evidence type="ECO:0000256" key="3">
    <source>
        <dbReference type="ARBA" id="ARBA00012891"/>
    </source>
</evidence>
<dbReference type="Pfam" id="PF01131">
    <property type="entry name" value="Topoisom_bac"/>
    <property type="match status" value="1"/>
</dbReference>
<dbReference type="InterPro" id="IPR005738">
    <property type="entry name" value="TopoIII"/>
</dbReference>
<protein>
    <recommendedName>
        <fullName evidence="3">DNA topoisomerase</fullName>
        <ecNumber evidence="3">5.6.2.1</ecNumber>
    </recommendedName>
    <alternativeName>
        <fullName evidence="12">Omega-protein</fullName>
    </alternativeName>
    <alternativeName>
        <fullName evidence="11">Relaxing enzyme</fullName>
    </alternativeName>
    <alternativeName>
        <fullName evidence="9">Swivelase</fullName>
    </alternativeName>
    <alternativeName>
        <fullName evidence="10">Untwisting enzyme</fullName>
    </alternativeName>
</protein>
<dbReference type="GO" id="GO:0046872">
    <property type="term" value="F:metal ion binding"/>
    <property type="evidence" value="ECO:0007669"/>
    <property type="project" value="UniProtKB-KW"/>
</dbReference>
<evidence type="ECO:0000256" key="1">
    <source>
        <dbReference type="ARBA" id="ARBA00000213"/>
    </source>
</evidence>
<name>A0ABD6XFK9_9LACO</name>
<evidence type="ECO:0000259" key="14">
    <source>
        <dbReference type="PROSITE" id="PS52039"/>
    </source>
</evidence>
<dbReference type="InterPro" id="IPR013825">
    <property type="entry name" value="Topo_IA_cen_sub2"/>
</dbReference>
<dbReference type="InterPro" id="IPR003601">
    <property type="entry name" value="Topo_IA_2"/>
</dbReference>
<evidence type="ECO:0000256" key="8">
    <source>
        <dbReference type="ARBA" id="ARBA00023235"/>
    </source>
</evidence>
<dbReference type="InterPro" id="IPR013497">
    <property type="entry name" value="Topo_IA_cen"/>
</dbReference>
<evidence type="ECO:0000256" key="12">
    <source>
        <dbReference type="ARBA" id="ARBA00032877"/>
    </source>
</evidence>
<accession>A0ABD6XFK9</accession>
<dbReference type="GO" id="GO:0003917">
    <property type="term" value="F:DNA topoisomerase type I (single strand cut, ATP-independent) activity"/>
    <property type="evidence" value="ECO:0007669"/>
    <property type="project" value="UniProtKB-EC"/>
</dbReference>
<dbReference type="InterPro" id="IPR023405">
    <property type="entry name" value="Topo_IA_core_domain"/>
</dbReference>
<keyword evidence="8" id="KW-0413">Isomerase</keyword>